<organism evidence="5 6">
    <name type="scientific">Lentzea albidocapillata subsp. violacea</name>
    <dbReference type="NCBI Taxonomy" id="128104"/>
    <lineage>
        <taxon>Bacteria</taxon>
        <taxon>Bacillati</taxon>
        <taxon>Actinomycetota</taxon>
        <taxon>Actinomycetes</taxon>
        <taxon>Pseudonocardiales</taxon>
        <taxon>Pseudonocardiaceae</taxon>
        <taxon>Lentzea</taxon>
    </lineage>
</organism>
<feature type="region of interest" description="Disordered" evidence="3">
    <location>
        <begin position="380"/>
        <end position="407"/>
    </location>
</feature>
<keyword evidence="5" id="KW-0067">ATP-binding</keyword>
<reference evidence="6" key="1">
    <citation type="submission" date="2016-10" db="EMBL/GenBank/DDBJ databases">
        <authorList>
            <person name="Varghese N."/>
            <person name="Submissions S."/>
        </authorList>
    </citation>
    <scope>NUCLEOTIDE SEQUENCE [LARGE SCALE GENOMIC DNA]</scope>
    <source>
        <strain evidence="6">DSM 44796</strain>
    </source>
</reference>
<proteinExistence type="predicted"/>
<gene>
    <name evidence="5" type="ORF">SAMN04488074_13623</name>
</gene>
<feature type="domain" description="DNA helicase DnaB-like N-terminal" evidence="4">
    <location>
        <begin position="7"/>
        <end position="52"/>
    </location>
</feature>
<dbReference type="GO" id="GO:0003678">
    <property type="term" value="F:DNA helicase activity"/>
    <property type="evidence" value="ECO:0007669"/>
    <property type="project" value="InterPro"/>
</dbReference>
<dbReference type="InterPro" id="IPR007693">
    <property type="entry name" value="DNA_helicase_DnaB-like_N"/>
</dbReference>
<keyword evidence="2" id="KW-0238">DNA-binding</keyword>
<keyword evidence="5" id="KW-0547">Nucleotide-binding</keyword>
<evidence type="ECO:0000313" key="5">
    <source>
        <dbReference type="EMBL" id="SDN13927.1"/>
    </source>
</evidence>
<dbReference type="InterPro" id="IPR016136">
    <property type="entry name" value="DNA_helicase_N/primase_C"/>
</dbReference>
<keyword evidence="5" id="KW-0347">Helicase</keyword>
<sequence>MNALGFAERALLGALLDRPGRVRELEWLHPTDFRQPAHQVIYAHIRDMVAEADAAGPARPAPLDDLTVPGVDPVTIYDRIQASGELGVSLITAPGLHTLLRLAPYPDRAQPQAYGAMVLEASIRRTVENAGIRVGQIAENTPDLQNMLDAVEAAINEVDFAQQRWEALTGRPAAVLQLLDAAPATTLTGRSVELDQAAATELPEMIEPPDPEQLAQAELGLIGAVLATPALLDELSGRLFAGDFTDPAIANTYRAAREIHETRHTTGQQVDAVTVAWAQQRLQLHNGPGLTPDQLIGLSTSLPSLSPGHDADLVLRGSLARLTLHAADSVQKAAQHPGLTPGDLLMTTRMSFEAVRATAARMTGRSPAHLAAAAAPVPLHDALHGGSDTATGPATARQPSREHEHGR</sequence>
<dbReference type="GO" id="GO:0005524">
    <property type="term" value="F:ATP binding"/>
    <property type="evidence" value="ECO:0007669"/>
    <property type="project" value="InterPro"/>
</dbReference>
<evidence type="ECO:0000256" key="2">
    <source>
        <dbReference type="ARBA" id="ARBA00023125"/>
    </source>
</evidence>
<dbReference type="Gene3D" id="1.10.860.10">
    <property type="entry name" value="DNAb Helicase, Chain A"/>
    <property type="match status" value="2"/>
</dbReference>
<dbReference type="Proteomes" id="UP000199682">
    <property type="component" value="Unassembled WGS sequence"/>
</dbReference>
<evidence type="ECO:0000259" key="4">
    <source>
        <dbReference type="Pfam" id="PF00772"/>
    </source>
</evidence>
<dbReference type="GO" id="GO:0006260">
    <property type="term" value="P:DNA replication"/>
    <property type="evidence" value="ECO:0007669"/>
    <property type="project" value="UniProtKB-KW"/>
</dbReference>
<dbReference type="EMBL" id="FNET01000036">
    <property type="protein sequence ID" value="SDN13927.1"/>
    <property type="molecule type" value="Genomic_DNA"/>
</dbReference>
<dbReference type="SUPFAM" id="SSF48024">
    <property type="entry name" value="N-terminal domain of DnaB helicase"/>
    <property type="match status" value="2"/>
</dbReference>
<keyword evidence="1" id="KW-0235">DNA replication</keyword>
<dbReference type="RefSeq" id="WP_176930018.1">
    <property type="nucleotide sequence ID" value="NZ_FNET01000036.1"/>
</dbReference>
<dbReference type="InterPro" id="IPR036185">
    <property type="entry name" value="DNA_heli_DnaB-like_N_sf"/>
</dbReference>
<dbReference type="GO" id="GO:0003677">
    <property type="term" value="F:DNA binding"/>
    <property type="evidence" value="ECO:0007669"/>
    <property type="project" value="UniProtKB-KW"/>
</dbReference>
<dbReference type="PANTHER" id="PTHR30153:SF2">
    <property type="entry name" value="REPLICATIVE DNA HELICASE"/>
    <property type="match status" value="1"/>
</dbReference>
<dbReference type="PANTHER" id="PTHR30153">
    <property type="entry name" value="REPLICATIVE DNA HELICASE DNAB"/>
    <property type="match status" value="1"/>
</dbReference>
<dbReference type="AlphaFoldDB" id="A0A1G9YYB5"/>
<protein>
    <submittedName>
        <fullName evidence="5">DnaB-like helicase N terminal domain-containing protein</fullName>
    </submittedName>
</protein>
<dbReference type="GO" id="GO:0005829">
    <property type="term" value="C:cytosol"/>
    <property type="evidence" value="ECO:0007669"/>
    <property type="project" value="TreeGrafter"/>
</dbReference>
<keyword evidence="5" id="KW-0378">Hydrolase</keyword>
<evidence type="ECO:0000256" key="1">
    <source>
        <dbReference type="ARBA" id="ARBA00022705"/>
    </source>
</evidence>
<feature type="domain" description="DNA helicase DnaB-like N-terminal" evidence="4">
    <location>
        <begin position="212"/>
        <end position="281"/>
    </location>
</feature>
<evidence type="ECO:0000313" key="6">
    <source>
        <dbReference type="Proteomes" id="UP000199682"/>
    </source>
</evidence>
<accession>A0A1G9YYB5</accession>
<evidence type="ECO:0000256" key="3">
    <source>
        <dbReference type="SAM" id="MobiDB-lite"/>
    </source>
</evidence>
<dbReference type="Pfam" id="PF00772">
    <property type="entry name" value="DnaB"/>
    <property type="match status" value="2"/>
</dbReference>
<name>A0A1G9YYB5_9PSEU</name>